<keyword evidence="12" id="KW-1185">Reference proteome</keyword>
<evidence type="ECO:0000313" key="12">
    <source>
        <dbReference type="Proteomes" id="UP001472866"/>
    </source>
</evidence>
<name>A0AAX4P5A7_9CHLO</name>
<dbReference type="InterPro" id="IPR020472">
    <property type="entry name" value="WD40_PAC1"/>
</dbReference>
<reference evidence="11 12" key="1">
    <citation type="submission" date="2024-03" db="EMBL/GenBank/DDBJ databases">
        <title>Complete genome sequence of the green alga Chloropicon roscoffensis RCC1871.</title>
        <authorList>
            <person name="Lemieux C."/>
            <person name="Pombert J.-F."/>
            <person name="Otis C."/>
            <person name="Turmel M."/>
        </authorList>
    </citation>
    <scope>NUCLEOTIDE SEQUENCE [LARGE SCALE GENOMIC DNA]</scope>
    <source>
        <strain evidence="11 12">RCC1871</strain>
    </source>
</reference>
<dbReference type="SUPFAM" id="SSF50978">
    <property type="entry name" value="WD40 repeat-like"/>
    <property type="match status" value="1"/>
</dbReference>
<feature type="repeat" description="WD" evidence="8">
    <location>
        <begin position="187"/>
        <end position="228"/>
    </location>
</feature>
<dbReference type="GO" id="GO:0008352">
    <property type="term" value="C:katanin complex"/>
    <property type="evidence" value="ECO:0007669"/>
    <property type="project" value="InterPro"/>
</dbReference>
<feature type="domain" description="Katanin p80 subunit C-terminal" evidence="10">
    <location>
        <begin position="485"/>
        <end position="641"/>
    </location>
</feature>
<keyword evidence="6 7" id="KW-0206">Cytoskeleton</keyword>
<dbReference type="GO" id="GO:0007019">
    <property type="term" value="P:microtubule depolymerization"/>
    <property type="evidence" value="ECO:0007669"/>
    <property type="project" value="TreeGrafter"/>
</dbReference>
<dbReference type="InterPro" id="IPR015943">
    <property type="entry name" value="WD40/YVTN_repeat-like_dom_sf"/>
</dbReference>
<dbReference type="InterPro" id="IPR028021">
    <property type="entry name" value="Katanin_C-terminal"/>
</dbReference>
<dbReference type="PROSITE" id="PS50082">
    <property type="entry name" value="WD_REPEATS_2"/>
    <property type="match status" value="5"/>
</dbReference>
<evidence type="ECO:0000256" key="6">
    <source>
        <dbReference type="ARBA" id="ARBA00023212"/>
    </source>
</evidence>
<accession>A0AAX4P5A7</accession>
<gene>
    <name evidence="11" type="ORF">HKI87_03g26270</name>
</gene>
<dbReference type="GO" id="GO:0005737">
    <property type="term" value="C:cytoplasm"/>
    <property type="evidence" value="ECO:0007669"/>
    <property type="project" value="UniProtKB-UniRule"/>
</dbReference>
<evidence type="ECO:0000313" key="11">
    <source>
        <dbReference type="EMBL" id="WZN61093.1"/>
    </source>
</evidence>
<feature type="repeat" description="WD" evidence="8">
    <location>
        <begin position="18"/>
        <end position="60"/>
    </location>
</feature>
<feature type="region of interest" description="Disordered" evidence="9">
    <location>
        <begin position="409"/>
        <end position="474"/>
    </location>
</feature>
<dbReference type="PANTHER" id="PTHR19845">
    <property type="entry name" value="KATANIN P80 SUBUNIT"/>
    <property type="match status" value="1"/>
</dbReference>
<feature type="region of interest" description="Disordered" evidence="9">
    <location>
        <begin position="321"/>
        <end position="359"/>
    </location>
</feature>
<feature type="repeat" description="WD" evidence="8">
    <location>
        <begin position="103"/>
        <end position="144"/>
    </location>
</feature>
<proteinExistence type="inferred from homology"/>
<evidence type="ECO:0000256" key="8">
    <source>
        <dbReference type="PROSITE-ProRule" id="PRU00221"/>
    </source>
</evidence>
<evidence type="ECO:0000256" key="4">
    <source>
        <dbReference type="ARBA" id="ARBA00022701"/>
    </source>
</evidence>
<comment type="subcellular location">
    <subcellularLocation>
        <location evidence="1 7">Cytoplasm</location>
        <location evidence="1 7">Cytoskeleton</location>
    </subcellularLocation>
</comment>
<dbReference type="InterPro" id="IPR019775">
    <property type="entry name" value="WD40_repeat_CS"/>
</dbReference>
<evidence type="ECO:0000256" key="5">
    <source>
        <dbReference type="ARBA" id="ARBA00022737"/>
    </source>
</evidence>
<sequence>MSGTQGTAPKRGFRLQEFAAHSTKVNCAYFGRKFSGVLVTGGEDRKINMWAVGKPHALLSLSGHQSAVESVMFDREEESVLAGAAGGTVKMWDLEQARVTRTFTGHRANCLCLDYHPFGQFFGSGSLDTNFKVWDVRQKVCVHTYKGHSRGVTQVKFSPDGKWVVSGDQEGLLRIWDLTAGKLLHEFKNHTNAITKVRFHPNEYFLASSSADRTVKFWDLDTFSNVETAGPEATAVRAIEFTPNGEAMFSATQDCLKVWTWEPVIMHDYVDMGWSKLTDVCLRDDKLMGVTLNQSFVGIWVADLSRVSPFDRGEISLSSAPETSVFMKENTAPNDQDRSSGRRKRDQPTTAATMAAEEEEPVVVSQQLIDSLRIGARVAEPEPAAVSKASVGTAMGDSFFHAGLLADARPSAEQARDRPDPPASVPPLSAIPSGGETDALSPGSAPVGLDFDSFASRGPIPPAEDPSRERRDHANDRRVCQELLQKHEVMRDILSGRLEKAKAVKECFEKQRCLRRTVDYLVRMNDPSVLVDLCLPLLRAREHLKLDAACEMVPALCGLLGENMDVSGRERWVCHALEALSRVNDLFAETIAAVCSARQASGIDLHFEEKREYCERAKSGMLGLRPRLSALKASADAKVAARSLELDGQLDVYL</sequence>
<dbReference type="PANTHER" id="PTHR19845:SF0">
    <property type="entry name" value="KATANIN P80 WD40 REPEAT-CONTAINING SUBUNIT B1"/>
    <property type="match status" value="1"/>
</dbReference>
<evidence type="ECO:0000256" key="3">
    <source>
        <dbReference type="ARBA" id="ARBA00022574"/>
    </source>
</evidence>
<dbReference type="Pfam" id="PF00400">
    <property type="entry name" value="WD40"/>
    <property type="match status" value="5"/>
</dbReference>
<feature type="repeat" description="WD" evidence="8">
    <location>
        <begin position="145"/>
        <end position="186"/>
    </location>
</feature>
<organism evidence="11 12">
    <name type="scientific">Chloropicon roscoffensis</name>
    <dbReference type="NCBI Taxonomy" id="1461544"/>
    <lineage>
        <taxon>Eukaryota</taxon>
        <taxon>Viridiplantae</taxon>
        <taxon>Chlorophyta</taxon>
        <taxon>Chloropicophyceae</taxon>
        <taxon>Chloropicales</taxon>
        <taxon>Chloropicaceae</taxon>
        <taxon>Chloropicon</taxon>
    </lineage>
</organism>
<dbReference type="EMBL" id="CP151503">
    <property type="protein sequence ID" value="WZN61093.1"/>
    <property type="molecule type" value="Genomic_DNA"/>
</dbReference>
<feature type="repeat" description="WD" evidence="8">
    <location>
        <begin position="61"/>
        <end position="102"/>
    </location>
</feature>
<dbReference type="SMART" id="SM00320">
    <property type="entry name" value="WD40"/>
    <property type="match status" value="6"/>
</dbReference>
<dbReference type="GO" id="GO:0051013">
    <property type="term" value="P:microtubule severing"/>
    <property type="evidence" value="ECO:0007669"/>
    <property type="project" value="UniProtKB-UniRule"/>
</dbReference>
<evidence type="ECO:0000259" key="10">
    <source>
        <dbReference type="Pfam" id="PF13925"/>
    </source>
</evidence>
<evidence type="ECO:0000256" key="1">
    <source>
        <dbReference type="ARBA" id="ARBA00004245"/>
    </source>
</evidence>
<dbReference type="FunFam" id="2.130.10.10:FF:000462">
    <property type="entry name" value="Katanin p80 WD40 repeat-containing subunit B1"/>
    <property type="match status" value="1"/>
</dbReference>
<keyword evidence="3 8" id="KW-0853">WD repeat</keyword>
<feature type="compositionally biased region" description="Basic and acidic residues" evidence="9">
    <location>
        <begin position="465"/>
        <end position="474"/>
    </location>
</feature>
<comment type="function">
    <text evidence="7">May participate in a complex which severs microtubules in an ATP-dependent manner. Microtubule severing may promote rapid reorganization of cellular microtubule arrays.</text>
</comment>
<keyword evidence="5" id="KW-0677">Repeat</keyword>
<keyword evidence="2 7" id="KW-0963">Cytoplasm</keyword>
<evidence type="ECO:0000256" key="2">
    <source>
        <dbReference type="ARBA" id="ARBA00022490"/>
    </source>
</evidence>
<dbReference type="GO" id="GO:0005874">
    <property type="term" value="C:microtubule"/>
    <property type="evidence" value="ECO:0007669"/>
    <property type="project" value="UniProtKB-KW"/>
</dbReference>
<dbReference type="PROSITE" id="PS50294">
    <property type="entry name" value="WD_REPEATS_REGION"/>
    <property type="match status" value="4"/>
</dbReference>
<comment type="similarity">
    <text evidence="7">Belongs to the WD repeat KATNB1 family.</text>
</comment>
<protein>
    <recommendedName>
        <fullName evidence="7">Katanin p80 WD40 repeat-containing subunit B1 homolog</fullName>
    </recommendedName>
</protein>
<dbReference type="Gene3D" id="2.130.10.10">
    <property type="entry name" value="YVTN repeat-like/Quinoprotein amine dehydrogenase"/>
    <property type="match status" value="2"/>
</dbReference>
<dbReference type="PROSITE" id="PS00678">
    <property type="entry name" value="WD_REPEATS_1"/>
    <property type="match status" value="1"/>
</dbReference>
<keyword evidence="4 7" id="KW-0493">Microtubule</keyword>
<dbReference type="InterPro" id="IPR036322">
    <property type="entry name" value="WD40_repeat_dom_sf"/>
</dbReference>
<dbReference type="HAMAP" id="MF_03022">
    <property type="entry name" value="Katanin_p80_B1"/>
    <property type="match status" value="1"/>
</dbReference>
<dbReference type="AlphaFoldDB" id="A0AAX4P5A7"/>
<dbReference type="PRINTS" id="PR00320">
    <property type="entry name" value="GPROTEINBRPT"/>
</dbReference>
<evidence type="ECO:0000256" key="9">
    <source>
        <dbReference type="SAM" id="MobiDB-lite"/>
    </source>
</evidence>
<dbReference type="InterPro" id="IPR026962">
    <property type="entry name" value="KTNB1"/>
</dbReference>
<dbReference type="Pfam" id="PF13925">
    <property type="entry name" value="Katanin_con80"/>
    <property type="match status" value="1"/>
</dbReference>
<evidence type="ECO:0000256" key="7">
    <source>
        <dbReference type="HAMAP-Rule" id="MF_03022"/>
    </source>
</evidence>
<dbReference type="CDD" id="cd00200">
    <property type="entry name" value="WD40"/>
    <property type="match status" value="1"/>
</dbReference>
<dbReference type="Proteomes" id="UP001472866">
    <property type="component" value="Chromosome 03"/>
</dbReference>
<dbReference type="GO" id="GO:0008017">
    <property type="term" value="F:microtubule binding"/>
    <property type="evidence" value="ECO:0007669"/>
    <property type="project" value="UniProtKB-UniRule"/>
</dbReference>
<dbReference type="InterPro" id="IPR001680">
    <property type="entry name" value="WD40_rpt"/>
</dbReference>